<evidence type="ECO:0000313" key="1">
    <source>
        <dbReference type="EMBL" id="RDH83086.1"/>
    </source>
</evidence>
<dbReference type="EMBL" id="QFXC01000011">
    <property type="protein sequence ID" value="RDH83086.1"/>
    <property type="molecule type" value="Genomic_DNA"/>
</dbReference>
<sequence length="110" mass="12438">MSEKIFAGCVFDPKQAEKMIGKTVLVSLTCMNDFGDLEAFEQFFGPIVRINNDEGLVVKRADTQEDFSIPPDLDHYLEAKPGDYKLSESDAIITNPDYLVEWDIYPPDKS</sequence>
<dbReference type="Proteomes" id="UP000254266">
    <property type="component" value="Unassembled WGS sequence"/>
</dbReference>
<comment type="caution">
    <text evidence="1">The sequence shown here is derived from an EMBL/GenBank/DDBJ whole genome shotgun (WGS) entry which is preliminary data.</text>
</comment>
<reference evidence="1 2" key="1">
    <citation type="journal article" date="2018" name="ISME J.">
        <title>Endosymbiont genomes yield clues of tubeworm success.</title>
        <authorList>
            <person name="Li Y."/>
            <person name="Liles M.R."/>
            <person name="Halanych K.M."/>
        </authorList>
    </citation>
    <scope>NUCLEOTIDE SEQUENCE [LARGE SCALE GENOMIC DNA]</scope>
    <source>
        <strain evidence="1">A1464</strain>
    </source>
</reference>
<protein>
    <submittedName>
        <fullName evidence="1">Uncharacterized protein</fullName>
    </submittedName>
</protein>
<evidence type="ECO:0000313" key="2">
    <source>
        <dbReference type="Proteomes" id="UP000254266"/>
    </source>
</evidence>
<gene>
    <name evidence="1" type="ORF">DIZ80_12575</name>
</gene>
<dbReference type="AlphaFoldDB" id="A0A370DG06"/>
<keyword evidence="2" id="KW-1185">Reference proteome</keyword>
<organism evidence="1 2">
    <name type="scientific">endosymbiont of Galathealinum brachiosum</name>
    <dbReference type="NCBI Taxonomy" id="2200906"/>
    <lineage>
        <taxon>Bacteria</taxon>
        <taxon>Pseudomonadati</taxon>
        <taxon>Pseudomonadota</taxon>
        <taxon>Gammaproteobacteria</taxon>
        <taxon>sulfur-oxidizing symbionts</taxon>
    </lineage>
</organism>
<name>A0A370DG06_9GAMM</name>
<proteinExistence type="predicted"/>
<accession>A0A370DG06</accession>